<accession>A0A5D3B0K6</accession>
<feature type="region of interest" description="Disordered" evidence="1">
    <location>
        <begin position="164"/>
        <end position="190"/>
    </location>
</feature>
<feature type="compositionally biased region" description="Polar residues" evidence="1">
    <location>
        <begin position="166"/>
        <end position="179"/>
    </location>
</feature>
<evidence type="ECO:0000313" key="2">
    <source>
        <dbReference type="EMBL" id="TYJ56618.1"/>
    </source>
</evidence>
<comment type="caution">
    <text evidence="2">The sequence shown here is derived from an EMBL/GenBank/DDBJ whole genome shotgun (WGS) entry which is preliminary data.</text>
</comment>
<dbReference type="EMBL" id="NIDF01000022">
    <property type="protein sequence ID" value="TYJ56618.1"/>
    <property type="molecule type" value="Genomic_DNA"/>
</dbReference>
<organism evidence="2 3">
    <name type="scientific">Cryptococcus floricola</name>
    <dbReference type="NCBI Taxonomy" id="2591691"/>
    <lineage>
        <taxon>Eukaryota</taxon>
        <taxon>Fungi</taxon>
        <taxon>Dikarya</taxon>
        <taxon>Basidiomycota</taxon>
        <taxon>Agaricomycotina</taxon>
        <taxon>Tremellomycetes</taxon>
        <taxon>Tremellales</taxon>
        <taxon>Cryptococcaceae</taxon>
        <taxon>Cryptococcus</taxon>
    </lineage>
</organism>
<sequence length="190" mass="21465">MSSLSAPIDPSTPWSSYLPVSSVFSTKVDLQTAAMSLLRAHHASPKAYISTPLDMLMNHRMIWCGYYSPYRFTYRDIRHSTDIPDTSTDNDCVARFICCQYHKEKRFFQGSYKAYRGSAMEQEAFSRKGAQKSDIDTIGKLSSVSKVHYREALADCPGQTDADLASTLTRSMDQQTQGTRGRRGYSSQKR</sequence>
<reference evidence="2 3" key="1">
    <citation type="submission" date="2017-05" db="EMBL/GenBank/DDBJ databases">
        <title>The Genome Sequence of Tsuchiyaea wingfieldii DSM 27421.</title>
        <authorList>
            <person name="Cuomo C."/>
            <person name="Passer A."/>
            <person name="Billmyre B."/>
            <person name="Heitman J."/>
        </authorList>
    </citation>
    <scope>NUCLEOTIDE SEQUENCE [LARGE SCALE GENOMIC DNA]</scope>
    <source>
        <strain evidence="2 3">DSM 27421</strain>
    </source>
</reference>
<proteinExistence type="predicted"/>
<name>A0A5D3B0K6_9TREE</name>
<feature type="compositionally biased region" description="Basic residues" evidence="1">
    <location>
        <begin position="180"/>
        <end position="190"/>
    </location>
</feature>
<dbReference type="AlphaFoldDB" id="A0A5D3B0K6"/>
<evidence type="ECO:0000313" key="3">
    <source>
        <dbReference type="Proteomes" id="UP000322245"/>
    </source>
</evidence>
<protein>
    <submittedName>
        <fullName evidence="2">Uncharacterized protein</fullName>
    </submittedName>
</protein>
<gene>
    <name evidence="2" type="ORF">B9479_002710</name>
</gene>
<keyword evidence="3" id="KW-1185">Reference proteome</keyword>
<evidence type="ECO:0000256" key="1">
    <source>
        <dbReference type="SAM" id="MobiDB-lite"/>
    </source>
</evidence>
<dbReference type="Proteomes" id="UP000322245">
    <property type="component" value="Unassembled WGS sequence"/>
</dbReference>